<dbReference type="Proteomes" id="UP000251571">
    <property type="component" value="Unassembled WGS sequence"/>
</dbReference>
<evidence type="ECO:0000313" key="9">
    <source>
        <dbReference type="EMBL" id="SSA51480.1"/>
    </source>
</evidence>
<dbReference type="GO" id="GO:0016706">
    <property type="term" value="F:2-oxoglutarate-dependent dioxygenase activity"/>
    <property type="evidence" value="ECO:0007669"/>
    <property type="project" value="UniProtKB-ARBA"/>
</dbReference>
<reference evidence="9 11" key="1">
    <citation type="submission" date="2016-10" db="EMBL/GenBank/DDBJ databases">
        <authorList>
            <person name="Cai Z."/>
        </authorList>
    </citation>
    <scope>NUCLEOTIDE SEQUENCE [LARGE SCALE GENOMIC DNA]</scope>
    <source>
        <strain evidence="9 11">DSM 25227</strain>
    </source>
</reference>
<evidence type="ECO:0000256" key="6">
    <source>
        <dbReference type="ARBA" id="ARBA00023004"/>
    </source>
</evidence>
<protein>
    <submittedName>
        <fullName evidence="9">Gamma-butyrobetaine dioxygenase</fullName>
    </submittedName>
</protein>
<dbReference type="Gene3D" id="3.60.130.10">
    <property type="entry name" value="Clavaminate synthase-like"/>
    <property type="match status" value="1"/>
</dbReference>
<evidence type="ECO:0000256" key="1">
    <source>
        <dbReference type="ARBA" id="ARBA00001954"/>
    </source>
</evidence>
<dbReference type="EMBL" id="UETC01000020">
    <property type="protein sequence ID" value="SSA51480.1"/>
    <property type="molecule type" value="Genomic_DNA"/>
</dbReference>
<dbReference type="RefSeq" id="WP_109566376.1">
    <property type="nucleotide sequence ID" value="NZ_QGDJ01000020.1"/>
</dbReference>
<dbReference type="AlphaFoldDB" id="A0A2Y9B521"/>
<evidence type="ECO:0000256" key="2">
    <source>
        <dbReference type="ARBA" id="ARBA00008654"/>
    </source>
</evidence>
<comment type="cofactor">
    <cofactor evidence="1">
        <name>Fe(2+)</name>
        <dbReference type="ChEBI" id="CHEBI:29033"/>
    </cofactor>
</comment>
<dbReference type="EMBL" id="QGDJ01000020">
    <property type="protein sequence ID" value="PWJ11179.1"/>
    <property type="molecule type" value="Genomic_DNA"/>
</dbReference>
<dbReference type="Gene3D" id="3.30.2020.30">
    <property type="match status" value="1"/>
</dbReference>
<dbReference type="InterPro" id="IPR003819">
    <property type="entry name" value="TauD/TfdA-like"/>
</dbReference>
<feature type="domain" description="TauD/TfdA-like" evidence="7">
    <location>
        <begin position="122"/>
        <end position="356"/>
    </location>
</feature>
<sequence length="376" mass="42594">MDGARIETVALQENGLTVLLPDGRPAYFNAWWLRDNCPSSFDPVTRERVFDIFHHATTPRPDEARIEEGALVVYWSGEDHVSRYPLDMLSAYSDGLDRADPADLPRRPWFADHYPNLTRVSHPALLEDASERRRWMEALLVEGVAIVTDMPDSDEALTRTSGLLGTIRPSFFGSYFDVRVHVKPTNLAYTSAALELHTDVPAEELAPGIQYLHCRRNSVAGGRNLFLDGTAVANDLRAADPEAFRLLTEVAVPFYKEHDGIDMRARQRVIELDRKGEVAGVTISQHMADIFDLPQDLMDSYYPAFVKFGRMLQDDKYVMRFSLKAGECISFDNHRIVHGREAYSATSGERYLRGTYTDRGELRGLYRAMVTRGRFA</sequence>
<evidence type="ECO:0000256" key="4">
    <source>
        <dbReference type="ARBA" id="ARBA00022964"/>
    </source>
</evidence>
<dbReference type="OrthoDB" id="979809at2"/>
<dbReference type="PANTHER" id="PTHR10696:SF25">
    <property type="entry name" value="OXIDOREDUCTASE AIM17-RELATED"/>
    <property type="match status" value="1"/>
</dbReference>
<comment type="similarity">
    <text evidence="2">Belongs to the gamma-BBH/TMLD family.</text>
</comment>
<evidence type="ECO:0000256" key="5">
    <source>
        <dbReference type="ARBA" id="ARBA00023002"/>
    </source>
</evidence>
<dbReference type="InterPro" id="IPR042098">
    <property type="entry name" value="TauD-like_sf"/>
</dbReference>
<keyword evidence="5" id="KW-0560">Oxidoreductase</keyword>
<evidence type="ECO:0000259" key="7">
    <source>
        <dbReference type="Pfam" id="PF02668"/>
    </source>
</evidence>
<keyword evidence="3" id="KW-0479">Metal-binding</keyword>
<keyword evidence="10" id="KW-1185">Reference proteome</keyword>
<gene>
    <name evidence="8" type="ORF">BCF38_12023</name>
    <name evidence="9" type="ORF">SAMN05421539_12023</name>
</gene>
<dbReference type="Pfam" id="PF02668">
    <property type="entry name" value="TauD"/>
    <property type="match status" value="1"/>
</dbReference>
<evidence type="ECO:0000313" key="10">
    <source>
        <dbReference type="Proteomes" id="UP000245839"/>
    </source>
</evidence>
<dbReference type="Proteomes" id="UP000245839">
    <property type="component" value="Unassembled WGS sequence"/>
</dbReference>
<keyword evidence="4 9" id="KW-0223">Dioxygenase</keyword>
<keyword evidence="6" id="KW-0408">Iron</keyword>
<reference evidence="8 10" key="2">
    <citation type="submission" date="2018-03" db="EMBL/GenBank/DDBJ databases">
        <title>Genomic Encyclopedia of Archaeal and Bacterial Type Strains, Phase II (KMG-II): from individual species to whole genera.</title>
        <authorList>
            <person name="Goeker M."/>
        </authorList>
    </citation>
    <scope>NUCLEOTIDE SEQUENCE [LARGE SCALE GENOMIC DNA]</scope>
    <source>
        <strain evidence="8 10">DSM 25227</strain>
    </source>
</reference>
<dbReference type="SUPFAM" id="SSF51197">
    <property type="entry name" value="Clavaminate synthase-like"/>
    <property type="match status" value="1"/>
</dbReference>
<dbReference type="GO" id="GO:0046872">
    <property type="term" value="F:metal ion binding"/>
    <property type="evidence" value="ECO:0007669"/>
    <property type="project" value="UniProtKB-KW"/>
</dbReference>
<dbReference type="GO" id="GO:0045329">
    <property type="term" value="P:carnitine biosynthetic process"/>
    <property type="evidence" value="ECO:0007669"/>
    <property type="project" value="TreeGrafter"/>
</dbReference>
<evidence type="ECO:0000256" key="3">
    <source>
        <dbReference type="ARBA" id="ARBA00022723"/>
    </source>
</evidence>
<evidence type="ECO:0000313" key="8">
    <source>
        <dbReference type="EMBL" id="PWJ11179.1"/>
    </source>
</evidence>
<dbReference type="PANTHER" id="PTHR10696">
    <property type="entry name" value="GAMMA-BUTYROBETAINE HYDROXYLASE-RELATED"/>
    <property type="match status" value="1"/>
</dbReference>
<evidence type="ECO:0000313" key="11">
    <source>
        <dbReference type="Proteomes" id="UP000251571"/>
    </source>
</evidence>
<dbReference type="InterPro" id="IPR050411">
    <property type="entry name" value="AlphaKG_dependent_hydroxylases"/>
</dbReference>
<dbReference type="InterPro" id="IPR038492">
    <property type="entry name" value="GBBH-like_N_sf"/>
</dbReference>
<accession>A0A2Y9B521</accession>
<name>A0A2Y9B521_9RHOB</name>
<proteinExistence type="inferred from homology"/>
<organism evidence="9 11">
    <name type="scientific">Jannaschia seohaensis</name>
    <dbReference type="NCBI Taxonomy" id="475081"/>
    <lineage>
        <taxon>Bacteria</taxon>
        <taxon>Pseudomonadati</taxon>
        <taxon>Pseudomonadota</taxon>
        <taxon>Alphaproteobacteria</taxon>
        <taxon>Rhodobacterales</taxon>
        <taxon>Roseobacteraceae</taxon>
        <taxon>Jannaschia</taxon>
    </lineage>
</organism>